<dbReference type="Pfam" id="PF13450">
    <property type="entry name" value="NAD_binding_8"/>
    <property type="match status" value="1"/>
</dbReference>
<dbReference type="InterPro" id="IPR036188">
    <property type="entry name" value="FAD/NAD-bd_sf"/>
</dbReference>
<protein>
    <recommendedName>
        <fullName evidence="1">Amine oxidase domain-containing protein</fullName>
    </recommendedName>
</protein>
<evidence type="ECO:0000259" key="1">
    <source>
        <dbReference type="Pfam" id="PF01593"/>
    </source>
</evidence>
<dbReference type="EMBL" id="BAABDS010000027">
    <property type="protein sequence ID" value="GAA3711131.1"/>
    <property type="molecule type" value="Genomic_DNA"/>
</dbReference>
<dbReference type="Proteomes" id="UP001501479">
    <property type="component" value="Unassembled WGS sequence"/>
</dbReference>
<dbReference type="SUPFAM" id="SSF51905">
    <property type="entry name" value="FAD/NAD(P)-binding domain"/>
    <property type="match status" value="1"/>
</dbReference>
<dbReference type="InterPro" id="IPR002937">
    <property type="entry name" value="Amino_oxidase"/>
</dbReference>
<evidence type="ECO:0000313" key="2">
    <source>
        <dbReference type="EMBL" id="GAA3711131.1"/>
    </source>
</evidence>
<reference evidence="3" key="1">
    <citation type="journal article" date="2019" name="Int. J. Syst. Evol. Microbiol.">
        <title>The Global Catalogue of Microorganisms (GCM) 10K type strain sequencing project: providing services to taxonomists for standard genome sequencing and annotation.</title>
        <authorList>
            <consortium name="The Broad Institute Genomics Platform"/>
            <consortium name="The Broad Institute Genome Sequencing Center for Infectious Disease"/>
            <person name="Wu L."/>
            <person name="Ma J."/>
        </authorList>
    </citation>
    <scope>NUCLEOTIDE SEQUENCE [LARGE SCALE GENOMIC DNA]</scope>
    <source>
        <strain evidence="3">JCM 17329</strain>
    </source>
</reference>
<dbReference type="PANTHER" id="PTHR16128:SF5">
    <property type="entry name" value="FAD_NAD(P)-BINDING OXIDOREDUCTASE FAMILY PROTEIN"/>
    <property type="match status" value="1"/>
</dbReference>
<organism evidence="2 3">
    <name type="scientific">Oceanisphaera sediminis</name>
    <dbReference type="NCBI Taxonomy" id="981381"/>
    <lineage>
        <taxon>Bacteria</taxon>
        <taxon>Pseudomonadati</taxon>
        <taxon>Pseudomonadota</taxon>
        <taxon>Gammaproteobacteria</taxon>
        <taxon>Aeromonadales</taxon>
        <taxon>Aeromonadaceae</taxon>
        <taxon>Oceanisphaera</taxon>
    </lineage>
</organism>
<dbReference type="Pfam" id="PF01593">
    <property type="entry name" value="Amino_oxidase"/>
    <property type="match status" value="1"/>
</dbReference>
<dbReference type="RefSeq" id="WP_344964415.1">
    <property type="nucleotide sequence ID" value="NZ_BAABDS010000027.1"/>
</dbReference>
<gene>
    <name evidence="2" type="ORF">GCM10022421_18130</name>
</gene>
<comment type="caution">
    <text evidence="2">The sequence shown here is derived from an EMBL/GenBank/DDBJ whole genome shotgun (WGS) entry which is preliminary data.</text>
</comment>
<feature type="domain" description="Amine oxidase" evidence="1">
    <location>
        <begin position="102"/>
        <end position="324"/>
    </location>
</feature>
<name>A0ABP7DWH9_9GAMM</name>
<sequence>MKPNIAIIGAGLAGLTLARELAEHAHITLFEKARGLGGRMSTRRNDTHQWDHGAQFFTARTPAFQAMLAPFIDNGTVAEWQPNITTLSPNKAPFKRPWFEPHYVATPAMNRLLKDMAEGLDVRLQTRAAALVQQQEQWQLLDENEQLLGEYDWVISSAPLPQTQELLPAELLGNRLDAYQMLPCYALLLAVDDAALPVWDAASVNDSPVRWVAFNHRLPGRNHQAGAVVVHTTPEWSTTHLEDDQEQVKQQLIDTFCTLTGVSADAITQAQLHRWRYALSAEVEAPEAGFVLNPHHRLAACGDWCLGGRVEAAFTSARQLAEALQRQL</sequence>
<dbReference type="Gene3D" id="3.90.660.10">
    <property type="match status" value="1"/>
</dbReference>
<keyword evidence="3" id="KW-1185">Reference proteome</keyword>
<proteinExistence type="predicted"/>
<accession>A0ABP7DWH9</accession>
<evidence type="ECO:0000313" key="3">
    <source>
        <dbReference type="Proteomes" id="UP001501479"/>
    </source>
</evidence>
<dbReference type="Gene3D" id="3.50.50.60">
    <property type="entry name" value="FAD/NAD(P)-binding domain"/>
    <property type="match status" value="1"/>
</dbReference>
<dbReference type="PANTHER" id="PTHR16128">
    <property type="entry name" value="FAD/NAD(P)-BINDING OXIDOREDUCTASE FAMILY PROTEIN"/>
    <property type="match status" value="1"/>
</dbReference>